<dbReference type="Proteomes" id="UP000229740">
    <property type="component" value="Unassembled WGS sequence"/>
</dbReference>
<accession>A0A2G6E238</accession>
<name>A0A2G6E238_9BACT</name>
<organism evidence="2 3">
    <name type="scientific">candidate division KSB3 bacterium</name>
    <dbReference type="NCBI Taxonomy" id="2044937"/>
    <lineage>
        <taxon>Bacteria</taxon>
        <taxon>candidate division KSB3</taxon>
    </lineage>
</organism>
<proteinExistence type="predicted"/>
<evidence type="ECO:0000313" key="2">
    <source>
        <dbReference type="EMBL" id="PID55821.1"/>
    </source>
</evidence>
<evidence type="ECO:0000256" key="1">
    <source>
        <dbReference type="SAM" id="MobiDB-lite"/>
    </source>
</evidence>
<dbReference type="AlphaFoldDB" id="A0A2G6E238"/>
<gene>
    <name evidence="2" type="ORF">CSB45_14015</name>
</gene>
<sequence>MLLQPTSKMRRSFSIRARCYGSLRSKAFCPWSWRFRSAEQRRYGAFPSGRTNGGKRIRGGLNASTGRGAAVASARTRDSEPTVATLATSKDMVKRRQHRDDPDTGLERG</sequence>
<evidence type="ECO:0000313" key="3">
    <source>
        <dbReference type="Proteomes" id="UP000229740"/>
    </source>
</evidence>
<comment type="caution">
    <text evidence="2">The sequence shown here is derived from an EMBL/GenBank/DDBJ whole genome shotgun (WGS) entry which is preliminary data.</text>
</comment>
<feature type="compositionally biased region" description="Basic and acidic residues" evidence="1">
    <location>
        <begin position="91"/>
        <end position="109"/>
    </location>
</feature>
<protein>
    <submittedName>
        <fullName evidence="2">Uncharacterized protein</fullName>
    </submittedName>
</protein>
<dbReference type="EMBL" id="PDPS01000042">
    <property type="protein sequence ID" value="PID55821.1"/>
    <property type="molecule type" value="Genomic_DNA"/>
</dbReference>
<feature type="region of interest" description="Disordered" evidence="1">
    <location>
        <begin position="46"/>
        <end position="109"/>
    </location>
</feature>
<reference evidence="2 3" key="1">
    <citation type="submission" date="2017-10" db="EMBL/GenBank/DDBJ databases">
        <title>Novel microbial diversity and functional potential in the marine mammal oral microbiome.</title>
        <authorList>
            <person name="Dudek N.K."/>
            <person name="Sun C.L."/>
            <person name="Burstein D."/>
            <person name="Kantor R.S."/>
            <person name="Aliaga Goltsman D.S."/>
            <person name="Bik E.M."/>
            <person name="Thomas B.C."/>
            <person name="Banfield J.F."/>
            <person name="Relman D.A."/>
        </authorList>
    </citation>
    <scope>NUCLEOTIDE SEQUENCE [LARGE SCALE GENOMIC DNA]</scope>
    <source>
        <strain evidence="2">DOLZORAL124_49_17</strain>
    </source>
</reference>